<sequence>MPFSSDPGPPKKRCIFPAGSSARWFCPRHFVGRLRTRFAVCNLIEGLINHHLLQGHQMLKRFLQNWKWWDFGFFATGGRDARVRVLA</sequence>
<dbReference type="Proteomes" id="UP000297741">
    <property type="component" value="Unassembled WGS sequence"/>
</dbReference>
<dbReference type="Pfam" id="PF10002">
    <property type="entry name" value="DUF2243"/>
    <property type="match status" value="1"/>
</dbReference>
<organism evidence="1 2">
    <name type="scientific">Pseudotabrizicola sediminis</name>
    <dbReference type="NCBI Taxonomy" id="2486418"/>
    <lineage>
        <taxon>Bacteria</taxon>
        <taxon>Pseudomonadati</taxon>
        <taxon>Pseudomonadota</taxon>
        <taxon>Alphaproteobacteria</taxon>
        <taxon>Rhodobacterales</taxon>
        <taxon>Paracoccaceae</taxon>
        <taxon>Pseudotabrizicola</taxon>
    </lineage>
</organism>
<dbReference type="InterPro" id="IPR018719">
    <property type="entry name" value="DUF2243_membrane"/>
</dbReference>
<comment type="caution">
    <text evidence="1">The sequence shown here is derived from an EMBL/GenBank/DDBJ whole genome shotgun (WGS) entry which is preliminary data.</text>
</comment>
<accession>A0ABY2KMM3</accession>
<evidence type="ECO:0000313" key="2">
    <source>
        <dbReference type="Proteomes" id="UP000297741"/>
    </source>
</evidence>
<reference evidence="1 2" key="1">
    <citation type="submission" date="2018-11" db="EMBL/GenBank/DDBJ databases">
        <title>Tabrizicola sp. isolated from sediment of alpine lake.</title>
        <authorList>
            <person name="Liu Z."/>
        </authorList>
    </citation>
    <scope>NUCLEOTIDE SEQUENCE [LARGE SCALE GENOMIC DNA]</scope>
    <source>
        <strain evidence="1 2">DRYC-M-16</strain>
    </source>
</reference>
<proteinExistence type="predicted"/>
<protein>
    <submittedName>
        <fullName evidence="1">DUF2243 domain-containing protein</fullName>
    </submittedName>
</protein>
<evidence type="ECO:0000313" key="1">
    <source>
        <dbReference type="EMBL" id="TGD43821.1"/>
    </source>
</evidence>
<gene>
    <name evidence="1" type="ORF">EEB11_07495</name>
</gene>
<name>A0ABY2KMM3_9RHOB</name>
<dbReference type="EMBL" id="RPEM01000004">
    <property type="protein sequence ID" value="TGD43821.1"/>
    <property type="molecule type" value="Genomic_DNA"/>
</dbReference>
<dbReference type="RefSeq" id="WP_135429856.1">
    <property type="nucleotide sequence ID" value="NZ_RPEM01000004.1"/>
</dbReference>
<keyword evidence="2" id="KW-1185">Reference proteome</keyword>